<reference evidence="1 2" key="1">
    <citation type="submission" date="2018-08" db="EMBL/GenBank/DDBJ databases">
        <title>Genome and evolution of the arbuscular mycorrhizal fungus Diversispora epigaea (formerly Glomus versiforme) and its bacterial endosymbionts.</title>
        <authorList>
            <person name="Sun X."/>
            <person name="Fei Z."/>
            <person name="Harrison M."/>
        </authorList>
    </citation>
    <scope>NUCLEOTIDE SEQUENCE [LARGE SCALE GENOMIC DNA]</scope>
    <source>
        <strain evidence="1 2">IT104</strain>
    </source>
</reference>
<dbReference type="Proteomes" id="UP000266861">
    <property type="component" value="Unassembled WGS sequence"/>
</dbReference>
<evidence type="ECO:0000313" key="2">
    <source>
        <dbReference type="Proteomes" id="UP000266861"/>
    </source>
</evidence>
<keyword evidence="2" id="KW-1185">Reference proteome</keyword>
<dbReference type="EMBL" id="PQFF01000063">
    <property type="protein sequence ID" value="RHZ85422.1"/>
    <property type="molecule type" value="Genomic_DNA"/>
</dbReference>
<sequence>MKLKEKKRNWEKSHLHRLIFETSSRDFLNEINNASRMNKNQNPIDGLIGHNSGLLKKVGVGEILVLDDTDSIDERFSLLIDNRFEYSDKNKFNESLFGVC</sequence>
<evidence type="ECO:0000313" key="1">
    <source>
        <dbReference type="EMBL" id="RHZ85422.1"/>
    </source>
</evidence>
<protein>
    <submittedName>
        <fullName evidence="1">Uncharacterized protein</fullName>
    </submittedName>
</protein>
<name>A0A397JE63_9GLOM</name>
<comment type="caution">
    <text evidence="1">The sequence shown here is derived from an EMBL/GenBank/DDBJ whole genome shotgun (WGS) entry which is preliminary data.</text>
</comment>
<accession>A0A397JE63</accession>
<dbReference type="AlphaFoldDB" id="A0A397JE63"/>
<organism evidence="1 2">
    <name type="scientific">Diversispora epigaea</name>
    <dbReference type="NCBI Taxonomy" id="1348612"/>
    <lineage>
        <taxon>Eukaryota</taxon>
        <taxon>Fungi</taxon>
        <taxon>Fungi incertae sedis</taxon>
        <taxon>Mucoromycota</taxon>
        <taxon>Glomeromycotina</taxon>
        <taxon>Glomeromycetes</taxon>
        <taxon>Diversisporales</taxon>
        <taxon>Diversisporaceae</taxon>
        <taxon>Diversispora</taxon>
    </lineage>
</organism>
<gene>
    <name evidence="1" type="ORF">Glove_66g171</name>
</gene>
<proteinExistence type="predicted"/>